<feature type="domain" description="N-acetyltransferase" evidence="3">
    <location>
        <begin position="1"/>
        <end position="69"/>
    </location>
</feature>
<evidence type="ECO:0000256" key="2">
    <source>
        <dbReference type="ARBA" id="ARBA00023315"/>
    </source>
</evidence>
<keyword evidence="5" id="KW-1185">Reference proteome</keyword>
<dbReference type="EMBL" id="BJON01000023">
    <property type="protein sequence ID" value="GED71796.1"/>
    <property type="molecule type" value="Genomic_DNA"/>
</dbReference>
<dbReference type="Pfam" id="PF00583">
    <property type="entry name" value="Acetyltransf_1"/>
    <property type="match status" value="1"/>
</dbReference>
<keyword evidence="1" id="KW-0808">Transferase</keyword>
<dbReference type="Proteomes" id="UP000319578">
    <property type="component" value="Unassembled WGS sequence"/>
</dbReference>
<dbReference type="PANTHER" id="PTHR43420">
    <property type="entry name" value="ACETYLTRANSFERASE"/>
    <property type="match status" value="1"/>
</dbReference>
<keyword evidence="2" id="KW-0012">Acyltransferase</keyword>
<accession>A0ABQ0TVA5</accession>
<name>A0ABQ0TVA5_9BACL</name>
<proteinExistence type="predicted"/>
<dbReference type="PANTHER" id="PTHR43420:SF41">
    <property type="entry name" value="IAA ACETYLTRANSFERASE"/>
    <property type="match status" value="1"/>
</dbReference>
<dbReference type="PROSITE" id="PS51186">
    <property type="entry name" value="GNAT"/>
    <property type="match status" value="1"/>
</dbReference>
<dbReference type="Gene3D" id="3.40.630.30">
    <property type="match status" value="1"/>
</dbReference>
<evidence type="ECO:0000259" key="3">
    <source>
        <dbReference type="PROSITE" id="PS51186"/>
    </source>
</evidence>
<dbReference type="InterPro" id="IPR016181">
    <property type="entry name" value="Acyl_CoA_acyltransferase"/>
</dbReference>
<evidence type="ECO:0000256" key="1">
    <source>
        <dbReference type="ARBA" id="ARBA00022679"/>
    </source>
</evidence>
<dbReference type="CDD" id="cd04301">
    <property type="entry name" value="NAT_SF"/>
    <property type="match status" value="1"/>
</dbReference>
<gene>
    <name evidence="4" type="ORF">BRE01_54980</name>
</gene>
<dbReference type="InterPro" id="IPR000182">
    <property type="entry name" value="GNAT_dom"/>
</dbReference>
<reference evidence="4 5" key="1">
    <citation type="submission" date="2019-06" db="EMBL/GenBank/DDBJ databases">
        <title>Whole genome shotgun sequence of Brevibacillus reuszeri NBRC 15719.</title>
        <authorList>
            <person name="Hosoyama A."/>
            <person name="Uohara A."/>
            <person name="Ohji S."/>
            <person name="Ichikawa N."/>
        </authorList>
    </citation>
    <scope>NUCLEOTIDE SEQUENCE [LARGE SCALE GENOMIC DNA]</scope>
    <source>
        <strain evidence="4 5">NBRC 15719</strain>
    </source>
</reference>
<dbReference type="SUPFAM" id="SSF55729">
    <property type="entry name" value="Acyl-CoA N-acyltransferases (Nat)"/>
    <property type="match status" value="1"/>
</dbReference>
<sequence length="69" mass="8000">MIGFIYELYVTHEFRGKGISKQLMKNAIDRLKLEGYSEIRLGVFAENHAIQLYEKMGFSVRNITMSLTV</sequence>
<protein>
    <recommendedName>
        <fullName evidence="3">N-acetyltransferase domain-containing protein</fullName>
    </recommendedName>
</protein>
<comment type="caution">
    <text evidence="4">The sequence shown here is derived from an EMBL/GenBank/DDBJ whole genome shotgun (WGS) entry which is preliminary data.</text>
</comment>
<evidence type="ECO:0000313" key="4">
    <source>
        <dbReference type="EMBL" id="GED71796.1"/>
    </source>
</evidence>
<evidence type="ECO:0000313" key="5">
    <source>
        <dbReference type="Proteomes" id="UP000319578"/>
    </source>
</evidence>
<organism evidence="4 5">
    <name type="scientific">Brevibacillus reuszeri</name>
    <dbReference type="NCBI Taxonomy" id="54915"/>
    <lineage>
        <taxon>Bacteria</taxon>
        <taxon>Bacillati</taxon>
        <taxon>Bacillota</taxon>
        <taxon>Bacilli</taxon>
        <taxon>Bacillales</taxon>
        <taxon>Paenibacillaceae</taxon>
        <taxon>Brevibacillus</taxon>
    </lineage>
</organism>
<dbReference type="InterPro" id="IPR050680">
    <property type="entry name" value="YpeA/RimI_acetyltransf"/>
</dbReference>